<feature type="compositionally biased region" description="Polar residues" evidence="1">
    <location>
        <begin position="694"/>
        <end position="705"/>
    </location>
</feature>
<feature type="region of interest" description="Disordered" evidence="1">
    <location>
        <begin position="510"/>
        <end position="628"/>
    </location>
</feature>
<feature type="compositionally biased region" description="Pro residues" evidence="1">
    <location>
        <begin position="413"/>
        <end position="424"/>
    </location>
</feature>
<dbReference type="AlphaFoldDB" id="A0AAV9QBN4"/>
<evidence type="ECO:0000313" key="3">
    <source>
        <dbReference type="Proteomes" id="UP001345827"/>
    </source>
</evidence>
<dbReference type="EMBL" id="JAXLQG010000006">
    <property type="protein sequence ID" value="KAK5538880.1"/>
    <property type="molecule type" value="Genomic_DNA"/>
</dbReference>
<name>A0AAV9QBN4_9PEZI</name>
<organism evidence="2 3">
    <name type="scientific">Vermiconidia calcicola</name>
    <dbReference type="NCBI Taxonomy" id="1690605"/>
    <lineage>
        <taxon>Eukaryota</taxon>
        <taxon>Fungi</taxon>
        <taxon>Dikarya</taxon>
        <taxon>Ascomycota</taxon>
        <taxon>Pezizomycotina</taxon>
        <taxon>Dothideomycetes</taxon>
        <taxon>Dothideomycetidae</taxon>
        <taxon>Mycosphaerellales</taxon>
        <taxon>Extremaceae</taxon>
        <taxon>Vermiconidia</taxon>
    </lineage>
</organism>
<dbReference type="Proteomes" id="UP001345827">
    <property type="component" value="Unassembled WGS sequence"/>
</dbReference>
<evidence type="ECO:0000313" key="2">
    <source>
        <dbReference type="EMBL" id="KAK5538880.1"/>
    </source>
</evidence>
<keyword evidence="3" id="KW-1185">Reference proteome</keyword>
<reference evidence="2 3" key="1">
    <citation type="submission" date="2023-06" db="EMBL/GenBank/DDBJ databases">
        <title>Black Yeasts Isolated from many extreme environments.</title>
        <authorList>
            <person name="Coleine C."/>
            <person name="Stajich J.E."/>
            <person name="Selbmann L."/>
        </authorList>
    </citation>
    <scope>NUCLEOTIDE SEQUENCE [LARGE SCALE GENOMIC DNA]</scope>
    <source>
        <strain evidence="2 3">CCFEE 5887</strain>
    </source>
</reference>
<sequence length="724" mass="78590">MVSHTRTRSRGSFSIFSFDSIRSFSRAGSRQASRIPSKDELNDRAESSLSYRCDPHDQPPAASGPGPTIDTDVAVKPQSLEKEENCAGNTGPQNGRCAAQESTTFRRRNRFRPLSWLSFSQFPFGTHYPRSHSVHLPKATSTSTVARSVISVPILTSTTNVEVARAEGVVCGEISDLTFSGTRWDPVIGWVANTPEQQNEKGLPHNGMDGEMLPEPNSASVLEIPENTTTSKRGSMLRLSDTIKSKVRRVPARMRPGRACQPQKFDSIAEDADERAATDGLESSLARRRAETVNLYKGKIKGLTGNGHVRRKSLNSSKELAKSQPDAPLLGEFTGSQVPDIDAGAEQSDNEESGFGSLTKSFASAVEKLDFHSPLPRNMSFLRSKSSFFHPKKESNGDGEPAEMRQQVRTMPPARPARPGPSAPSAPVAPVAPVTILPPALPLAAQVLQPTLGPLVPPAAAREPVKKASGHLAMQRSAPSPVVFSTEANAYVPTIPASGYPRGVNPLRMHPPDMFASPPSLTGTNCSPAPPQRQIPTPSGQSDDDDDLLSLEDAPIYSPSLGDLSTYARDTPHSDRYNEAGLSRARAVDATPTRAGTPEKKTLKEQGGKLLKKSKSGLFSRSKSSKTMAMPRNQTLSPLYERDTNEKLNTKDENTVKKSRSMHFGGLFKKESHSDWSTPMPRDVVPFQPATPSPLRNVTRVSRGSDTIHTKVESSPSRLQHPRR</sequence>
<proteinExistence type="predicted"/>
<feature type="region of interest" description="Disordered" evidence="1">
    <location>
        <begin position="388"/>
        <end position="426"/>
    </location>
</feature>
<feature type="region of interest" description="Disordered" evidence="1">
    <location>
        <begin position="304"/>
        <end position="356"/>
    </location>
</feature>
<gene>
    <name evidence="2" type="ORF">LTR25_004424</name>
</gene>
<feature type="compositionally biased region" description="Basic and acidic residues" evidence="1">
    <location>
        <begin position="597"/>
        <end position="607"/>
    </location>
</feature>
<feature type="compositionally biased region" description="Basic and acidic residues" evidence="1">
    <location>
        <begin position="36"/>
        <end position="46"/>
    </location>
</feature>
<comment type="caution">
    <text evidence="2">The sequence shown here is derived from an EMBL/GenBank/DDBJ whole genome shotgun (WGS) entry which is preliminary data.</text>
</comment>
<evidence type="ECO:0000256" key="1">
    <source>
        <dbReference type="SAM" id="MobiDB-lite"/>
    </source>
</evidence>
<feature type="region of interest" description="Disordered" evidence="1">
    <location>
        <begin position="27"/>
        <end position="71"/>
    </location>
</feature>
<accession>A0AAV9QBN4</accession>
<feature type="compositionally biased region" description="Low complexity" evidence="1">
    <location>
        <begin position="616"/>
        <end position="626"/>
    </location>
</feature>
<feature type="region of interest" description="Disordered" evidence="1">
    <location>
        <begin position="671"/>
        <end position="724"/>
    </location>
</feature>
<protein>
    <submittedName>
        <fullName evidence="2">Uncharacterized protein</fullName>
    </submittedName>
</protein>